<accession>A0ABS2PYP1</accession>
<gene>
    <name evidence="6" type="ORF">JOD45_001262</name>
</gene>
<dbReference type="HAMAP" id="MF_02070">
    <property type="entry name" value="TagA_TarA"/>
    <property type="match status" value="1"/>
</dbReference>
<organism evidence="6 7">
    <name type="scientific">Scopulibacillus daqui</name>
    <dbReference type="NCBI Taxonomy" id="1469162"/>
    <lineage>
        <taxon>Bacteria</taxon>
        <taxon>Bacillati</taxon>
        <taxon>Bacillota</taxon>
        <taxon>Bacilli</taxon>
        <taxon>Bacillales</taxon>
        <taxon>Sporolactobacillaceae</taxon>
        <taxon>Scopulibacillus</taxon>
    </lineage>
</organism>
<keyword evidence="1 5" id="KW-0328">Glycosyltransferase</keyword>
<name>A0ABS2PYP1_9BACL</name>
<evidence type="ECO:0000313" key="6">
    <source>
        <dbReference type="EMBL" id="MBM7645053.1"/>
    </source>
</evidence>
<dbReference type="EC" id="2.4.1.187" evidence="5"/>
<dbReference type="PANTHER" id="PTHR34136">
    <property type="match status" value="1"/>
</dbReference>
<keyword evidence="4 5" id="KW-0961">Cell wall biogenesis/degradation</keyword>
<comment type="caution">
    <text evidence="6">The sequence shown here is derived from an EMBL/GenBank/DDBJ whole genome shotgun (WGS) entry which is preliminary data.</text>
</comment>
<evidence type="ECO:0000256" key="4">
    <source>
        <dbReference type="ARBA" id="ARBA00023316"/>
    </source>
</evidence>
<dbReference type="Pfam" id="PF03808">
    <property type="entry name" value="Glyco_tran_WecG"/>
    <property type="match status" value="1"/>
</dbReference>
<evidence type="ECO:0000313" key="7">
    <source>
        <dbReference type="Proteomes" id="UP000808914"/>
    </source>
</evidence>
<evidence type="ECO:0000256" key="3">
    <source>
        <dbReference type="ARBA" id="ARBA00022944"/>
    </source>
</evidence>
<dbReference type="Proteomes" id="UP000808914">
    <property type="component" value="Unassembled WGS sequence"/>
</dbReference>
<dbReference type="PANTHER" id="PTHR34136:SF1">
    <property type="entry name" value="UDP-N-ACETYL-D-MANNOSAMINURONIC ACID TRANSFERASE"/>
    <property type="match status" value="1"/>
</dbReference>
<keyword evidence="2 5" id="KW-0808">Transferase</keyword>
<keyword evidence="7" id="KW-1185">Reference proteome</keyword>
<sequence>MDREMILRVNVTPLNDKEIIDSINQRIQAGLKSTIIAINPEKIVRANKNEALLELLNSATYQIPDGIGVIIASKLRRGAIQSRVTGIDLMEQLLELAHAERYRIYLFGARDTVVAKAAEEISKKYTNLEIAGFMHGYEQDTDKIVSDINHCRPDLLFVALGSPRQEFWIKENLDKLNAKVVQGVGGSFDVLSGNVKRAPRVFRKTGLEWFYRLMKEPSRIRRQLVLPAFLLKALLNRKEDLV</sequence>
<protein>
    <recommendedName>
        <fullName evidence="5">N-acetylglucosaminyldiphosphoundecaprenol N-acetyl-beta-D-mannosaminyltransferase</fullName>
        <ecNumber evidence="5">2.4.1.187</ecNumber>
    </recommendedName>
    <alternativeName>
        <fullName evidence="5">N-acetylmannosaminyltransferase</fullName>
    </alternativeName>
    <alternativeName>
        <fullName evidence="5">UDP-N-acetylmannosamine transferase</fullName>
    </alternativeName>
    <alternativeName>
        <fullName evidence="5">UDP-N-acetylmannosamine:N-acetylglucosaminyl pyrophosphorylundecaprenol N-acetylmannosaminyltransferase</fullName>
    </alternativeName>
</protein>
<comment type="catalytic activity">
    <reaction evidence="5">
        <text>UDP-N-acetyl-alpha-D-mannosamine + N-acetyl-alpha-D-glucosaminyl-di-trans,octa-cis-undecaprenyl diphosphate = N-acetyl-beta-D-mannosaminyl-(1-&gt;4)-N-acetyl-alpha-D-glucosaminyl di-trans,octa-cis-undecaprenyl diphosphate + UDP + H(+)</text>
        <dbReference type="Rhea" id="RHEA:16053"/>
        <dbReference type="ChEBI" id="CHEBI:15378"/>
        <dbReference type="ChEBI" id="CHEBI:58223"/>
        <dbReference type="ChEBI" id="CHEBI:62959"/>
        <dbReference type="ChEBI" id="CHEBI:68623"/>
        <dbReference type="ChEBI" id="CHEBI:132210"/>
        <dbReference type="EC" id="2.4.1.187"/>
    </reaction>
</comment>
<dbReference type="EMBL" id="JAFBER010000005">
    <property type="protein sequence ID" value="MBM7645053.1"/>
    <property type="molecule type" value="Genomic_DNA"/>
</dbReference>
<keyword evidence="3 5" id="KW-0777">Teichoic acid biosynthesis</keyword>
<dbReference type="GO" id="GO:0047244">
    <property type="term" value="F:N-acetylglucosaminyldiphosphoundecaprenol N-acetyl-beta-D-mannosaminyltransferase activity"/>
    <property type="evidence" value="ECO:0007669"/>
    <property type="project" value="UniProtKB-EC"/>
</dbReference>
<dbReference type="InterPro" id="IPR034714">
    <property type="entry name" value="TagA_TarA"/>
</dbReference>
<proteinExistence type="inferred from homology"/>
<reference evidence="6 7" key="1">
    <citation type="submission" date="2021-01" db="EMBL/GenBank/DDBJ databases">
        <title>Genomic Encyclopedia of Type Strains, Phase IV (KMG-IV): sequencing the most valuable type-strain genomes for metagenomic binning, comparative biology and taxonomic classification.</title>
        <authorList>
            <person name="Goeker M."/>
        </authorList>
    </citation>
    <scope>NUCLEOTIDE SEQUENCE [LARGE SCALE GENOMIC DNA]</scope>
    <source>
        <strain evidence="6 7">DSM 28236</strain>
    </source>
</reference>
<evidence type="ECO:0000256" key="2">
    <source>
        <dbReference type="ARBA" id="ARBA00022679"/>
    </source>
</evidence>
<dbReference type="RefSeq" id="WP_205002992.1">
    <property type="nucleotide sequence ID" value="NZ_JAFBER010000005.1"/>
</dbReference>
<dbReference type="CDD" id="cd06533">
    <property type="entry name" value="Glyco_transf_WecG_TagA"/>
    <property type="match status" value="1"/>
</dbReference>
<comment type="pathway">
    <text evidence="5">Cell wall biogenesis; teichoic acid biosynthesis.</text>
</comment>
<comment type="similarity">
    <text evidence="5">Belongs to the glycosyltransferase 26 family. TagA/TarA subfamily.</text>
</comment>
<dbReference type="NCBIfam" id="TIGR00696">
    <property type="entry name" value="wecG_tagA_cpsF"/>
    <property type="match status" value="1"/>
</dbReference>
<evidence type="ECO:0000256" key="1">
    <source>
        <dbReference type="ARBA" id="ARBA00022676"/>
    </source>
</evidence>
<dbReference type="InterPro" id="IPR004629">
    <property type="entry name" value="WecG_TagA_CpsF"/>
</dbReference>
<evidence type="ECO:0000256" key="5">
    <source>
        <dbReference type="HAMAP-Rule" id="MF_02070"/>
    </source>
</evidence>
<comment type="function">
    <text evidence="5">Catalyzes the conversion of GlcNAc-PP-undecaprenol into ManNAc-GlcNAc-PP-undecaprenol, the first committed lipid intermediate in the de novo synthesis of teichoic acid.</text>
</comment>